<dbReference type="PRINTS" id="PR00040">
    <property type="entry name" value="HTHMERR"/>
</dbReference>
<dbReference type="InterPro" id="IPR047057">
    <property type="entry name" value="MerR_fam"/>
</dbReference>
<dbReference type="CDD" id="cd01106">
    <property type="entry name" value="HTH_TipAL-Mta"/>
    <property type="match status" value="1"/>
</dbReference>
<dbReference type="SUPFAM" id="SSF46955">
    <property type="entry name" value="Putative DNA-binding domain"/>
    <property type="match status" value="1"/>
</dbReference>
<proteinExistence type="predicted"/>
<evidence type="ECO:0000256" key="1">
    <source>
        <dbReference type="ARBA" id="ARBA00023015"/>
    </source>
</evidence>
<keyword evidence="4" id="KW-0804">Transcription</keyword>
<evidence type="ECO:0000256" key="3">
    <source>
        <dbReference type="ARBA" id="ARBA00023159"/>
    </source>
</evidence>
<dbReference type="GO" id="GO:0003677">
    <property type="term" value="F:DNA binding"/>
    <property type="evidence" value="ECO:0007669"/>
    <property type="project" value="UniProtKB-KW"/>
</dbReference>
<dbReference type="EMBL" id="NGAF01000013">
    <property type="protein sequence ID" value="OXR42474.1"/>
    <property type="molecule type" value="Genomic_DNA"/>
</dbReference>
<feature type="domain" description="HTH merR-type" evidence="5">
    <location>
        <begin position="1"/>
        <end position="71"/>
    </location>
</feature>
<dbReference type="PANTHER" id="PTHR30204:SF90">
    <property type="entry name" value="HTH-TYPE TRANSCRIPTIONAL ACTIVATOR MTA"/>
    <property type="match status" value="1"/>
</dbReference>
<dbReference type="Proteomes" id="UP000215506">
    <property type="component" value="Unassembled WGS sequence"/>
</dbReference>
<organism evidence="6 7">
    <name type="scientific">Nocardia cerradoensis</name>
    <dbReference type="NCBI Taxonomy" id="85688"/>
    <lineage>
        <taxon>Bacteria</taxon>
        <taxon>Bacillati</taxon>
        <taxon>Actinomycetota</taxon>
        <taxon>Actinomycetes</taxon>
        <taxon>Mycobacteriales</taxon>
        <taxon>Nocardiaceae</taxon>
        <taxon>Nocardia</taxon>
    </lineage>
</organism>
<dbReference type="InterPro" id="IPR036244">
    <property type="entry name" value="TipA-like_antibiotic-bd"/>
</dbReference>
<reference evidence="6 7" key="1">
    <citation type="submission" date="2017-07" db="EMBL/GenBank/DDBJ databases">
        <title>First draft Genome Sequence of Nocardia cerradoensis isolated from human infection.</title>
        <authorList>
            <person name="Carrasco G."/>
        </authorList>
    </citation>
    <scope>NUCLEOTIDE SEQUENCE [LARGE SCALE GENOMIC DNA]</scope>
    <source>
        <strain evidence="6 7">CNM20130759</strain>
    </source>
</reference>
<dbReference type="RefSeq" id="WP_094026965.1">
    <property type="nucleotide sequence ID" value="NZ_NGAF01000013.1"/>
</dbReference>
<evidence type="ECO:0000256" key="4">
    <source>
        <dbReference type="ARBA" id="ARBA00023163"/>
    </source>
</evidence>
<keyword evidence="1" id="KW-0805">Transcription regulation</keyword>
<gene>
    <name evidence="6" type="primary">tipA</name>
    <name evidence="6" type="ORF">B7C42_05250</name>
</gene>
<keyword evidence="3" id="KW-0010">Activator</keyword>
<name>A0A231H0R8_9NOCA</name>
<protein>
    <submittedName>
        <fullName evidence="6">HTH-type transcriptional activator TipA</fullName>
    </submittedName>
</protein>
<dbReference type="AlphaFoldDB" id="A0A231H0R8"/>
<dbReference type="Gene3D" id="1.10.1660.10">
    <property type="match status" value="1"/>
</dbReference>
<dbReference type="SMART" id="SM00422">
    <property type="entry name" value="HTH_MERR"/>
    <property type="match status" value="1"/>
</dbReference>
<dbReference type="Gene3D" id="1.10.490.50">
    <property type="entry name" value="Antibiotic binding domain of TipA-like multidrug resistance regulators"/>
    <property type="match status" value="1"/>
</dbReference>
<sequence>MSWSIAEVAKMSGVTARTLRHYDDIGLLTPAHVGGNGYRYYDEDSLLRLQQILVLRELGLGLAEIAEAVDSEPDTLAALKRQYTRLLAERDRLGRMAETVARTIAELEGNKEMSVQINRPENLFAGFDHTQYDDEARRRWPEQFEQSRQASADMTAEDVERMQRELTATMIRMAEFMAAGTPVEDAAVQAEIHTQYEGIRRFWTPNRSAYICLGQMYVDDERFKSNYDRIAAGLAEYQRDAMAVYAEQRLTD</sequence>
<dbReference type="PROSITE" id="PS00552">
    <property type="entry name" value="HTH_MERR_1"/>
    <property type="match status" value="1"/>
</dbReference>
<evidence type="ECO:0000256" key="2">
    <source>
        <dbReference type="ARBA" id="ARBA00023125"/>
    </source>
</evidence>
<evidence type="ECO:0000259" key="5">
    <source>
        <dbReference type="PROSITE" id="PS50937"/>
    </source>
</evidence>
<keyword evidence="2" id="KW-0238">DNA-binding</keyword>
<dbReference type="Pfam" id="PF13411">
    <property type="entry name" value="MerR_1"/>
    <property type="match status" value="1"/>
</dbReference>
<dbReference type="PROSITE" id="PS50937">
    <property type="entry name" value="HTH_MERR_2"/>
    <property type="match status" value="1"/>
</dbReference>
<accession>A0A231H0R8</accession>
<dbReference type="InterPro" id="IPR000551">
    <property type="entry name" value="MerR-type_HTH_dom"/>
</dbReference>
<dbReference type="Pfam" id="PF07739">
    <property type="entry name" value="TipAS"/>
    <property type="match status" value="1"/>
</dbReference>
<evidence type="ECO:0000313" key="7">
    <source>
        <dbReference type="Proteomes" id="UP000215506"/>
    </source>
</evidence>
<dbReference type="InterPro" id="IPR012925">
    <property type="entry name" value="TipAS_dom"/>
</dbReference>
<dbReference type="SUPFAM" id="SSF89082">
    <property type="entry name" value="Antibiotic binding domain of TipA-like multidrug resistance regulators"/>
    <property type="match status" value="1"/>
</dbReference>
<keyword evidence="7" id="KW-1185">Reference proteome</keyword>
<dbReference type="PANTHER" id="PTHR30204">
    <property type="entry name" value="REDOX-CYCLING DRUG-SENSING TRANSCRIPTIONAL ACTIVATOR SOXR"/>
    <property type="match status" value="1"/>
</dbReference>
<evidence type="ECO:0000313" key="6">
    <source>
        <dbReference type="EMBL" id="OXR42474.1"/>
    </source>
</evidence>
<dbReference type="InterPro" id="IPR009061">
    <property type="entry name" value="DNA-bd_dom_put_sf"/>
</dbReference>
<dbReference type="GO" id="GO:0003700">
    <property type="term" value="F:DNA-binding transcription factor activity"/>
    <property type="evidence" value="ECO:0007669"/>
    <property type="project" value="InterPro"/>
</dbReference>
<comment type="caution">
    <text evidence="6">The sequence shown here is derived from an EMBL/GenBank/DDBJ whole genome shotgun (WGS) entry which is preliminary data.</text>
</comment>